<dbReference type="STRING" id="1821621.A8C75_11530"/>
<evidence type="ECO:0000313" key="1">
    <source>
        <dbReference type="EMBL" id="ANG63041.1"/>
    </source>
</evidence>
<dbReference type="RefSeq" id="WP_067382259.1">
    <property type="nucleotide sequence ID" value="NZ_CP015839.1"/>
</dbReference>
<organism evidence="1 2">
    <name type="scientific">Marinobacterium aestuarii</name>
    <dbReference type="NCBI Taxonomy" id="1821621"/>
    <lineage>
        <taxon>Bacteria</taxon>
        <taxon>Pseudomonadati</taxon>
        <taxon>Pseudomonadota</taxon>
        <taxon>Gammaproteobacteria</taxon>
        <taxon>Oceanospirillales</taxon>
        <taxon>Oceanospirillaceae</taxon>
        <taxon>Marinobacterium</taxon>
    </lineage>
</organism>
<dbReference type="EMBL" id="CP015839">
    <property type="protein sequence ID" value="ANG63041.1"/>
    <property type="molecule type" value="Genomic_DNA"/>
</dbReference>
<evidence type="ECO:0000313" key="2">
    <source>
        <dbReference type="Proteomes" id="UP000078070"/>
    </source>
</evidence>
<reference evidence="2" key="1">
    <citation type="submission" date="2016-05" db="EMBL/GenBank/DDBJ databases">
        <authorList>
            <person name="Baek K."/>
            <person name="Yang S.-J."/>
        </authorList>
    </citation>
    <scope>NUCLEOTIDE SEQUENCE [LARGE SCALE GENOMIC DNA]</scope>
    <source>
        <strain evidence="2">ST58-10</strain>
    </source>
</reference>
<name>A0A1A9EZF1_9GAMM</name>
<dbReference type="Proteomes" id="UP000078070">
    <property type="component" value="Chromosome"/>
</dbReference>
<proteinExistence type="predicted"/>
<dbReference type="OrthoDB" id="1494384at2"/>
<reference evidence="1 2" key="2">
    <citation type="journal article" date="2018" name="Int. J. Syst. Evol. Microbiol.">
        <title>Marinobacterium aestuarii sp. nov., a benzene-degrading marine bacterium isolated from estuary sediment.</title>
        <authorList>
            <person name="Bae S.S."/>
            <person name="Jung J."/>
            <person name="Chung D."/>
            <person name="Baek K."/>
        </authorList>
    </citation>
    <scope>NUCLEOTIDE SEQUENCE [LARGE SCALE GENOMIC DNA]</scope>
    <source>
        <strain evidence="1 2">ST58-10</strain>
    </source>
</reference>
<protein>
    <submittedName>
        <fullName evidence="1">Uncharacterized protein</fullName>
    </submittedName>
</protein>
<accession>A0A1A9EZF1</accession>
<gene>
    <name evidence="1" type="ORF">A8C75_11530</name>
</gene>
<dbReference type="KEGG" id="mars:A8C75_11530"/>
<keyword evidence="2" id="KW-1185">Reference proteome</keyword>
<dbReference type="AlphaFoldDB" id="A0A1A9EZF1"/>
<sequence>MEYHDRDHSVFIDGDYLIKGVAGAVLWRILNDYSERGRVDFSNRELRLDTRLGLPEISDNLEARLILLNRRLQERSPFLRIEKTGRGRFRLLLQRPLVLVPMNPCAAPMMQGGINPPAASADQA</sequence>